<accession>A0ABS2XK88</accession>
<dbReference type="EMBL" id="JAAWVQ010042738">
    <property type="protein sequence ID" value="MBN3274688.1"/>
    <property type="molecule type" value="Genomic_DNA"/>
</dbReference>
<feature type="region of interest" description="Disordered" evidence="7">
    <location>
        <begin position="389"/>
        <end position="428"/>
    </location>
</feature>
<dbReference type="PANTHER" id="PTHR34930:SF5">
    <property type="entry name" value="JUPITER MICROTUBULE ASSOCIATED HOMOLOG 2"/>
    <property type="match status" value="1"/>
</dbReference>
<feature type="compositionally biased region" description="Basic and acidic residues" evidence="7">
    <location>
        <begin position="389"/>
        <end position="405"/>
    </location>
</feature>
<evidence type="ECO:0000256" key="7">
    <source>
        <dbReference type="SAM" id="MobiDB-lite"/>
    </source>
</evidence>
<feature type="region of interest" description="Disordered" evidence="7">
    <location>
        <begin position="306"/>
        <end position="350"/>
    </location>
</feature>
<evidence type="ECO:0000313" key="9">
    <source>
        <dbReference type="Proteomes" id="UP001166093"/>
    </source>
</evidence>
<evidence type="ECO:0000313" key="8">
    <source>
        <dbReference type="EMBL" id="MBN3274688.1"/>
    </source>
</evidence>
<sequence length="428" mass="45475">MLVMEKADMDFNLHSPETATLFTFLVNTFLQRRLTDFLTLEMNCQASPSKDFPFHYLASSQDASATNVGERPPSPPATYLMPGLTPPLGQSSPLPPPGAPLCLPLWIFPAACLVEHQHSHGVRCSDSAADAYAFFSMASVILQGLEGQVGSLSPLVKVEPCTKTVTVSPIVGNVPRPASWAPAVCSRDSAVLEAEGADIGLLQEERTNSRKSWHKGRACCGCPFFWRKQFPFPSWSASQGTSVAAAARLAPGTLPSATHAAGASPLAPQSATQPSLGASYEDHLRLHGEGERCLCGDRLSPGGKDSGIFGGVQLSQSPHHPRPPGGKSSHIFRDSVSSSTAPIHPNKPKVGDTLAHVHTRSLALACSLTCHNDCTSASQDTNIFAGKSTEEKATQPSVDEHEPRLGPRPLAHNKVIQPPGGKSSIVFY</sequence>
<evidence type="ECO:0000256" key="6">
    <source>
        <dbReference type="ARBA" id="ARBA00023242"/>
    </source>
</evidence>
<feature type="non-terminal residue" evidence="8">
    <location>
        <position position="428"/>
    </location>
</feature>
<evidence type="ECO:0000256" key="2">
    <source>
        <dbReference type="ARBA" id="ARBA00004496"/>
    </source>
</evidence>
<dbReference type="Proteomes" id="UP001166093">
    <property type="component" value="Unassembled WGS sequence"/>
</dbReference>
<protein>
    <submittedName>
        <fullName evidence="8">JUPI2 protein</fullName>
    </submittedName>
</protein>
<proteinExistence type="inferred from homology"/>
<dbReference type="InterPro" id="IPR033335">
    <property type="entry name" value="JUPITER"/>
</dbReference>
<evidence type="ECO:0000256" key="1">
    <source>
        <dbReference type="ARBA" id="ARBA00004123"/>
    </source>
</evidence>
<feature type="region of interest" description="Disordered" evidence="7">
    <location>
        <begin position="256"/>
        <end position="275"/>
    </location>
</feature>
<reference evidence="8" key="1">
    <citation type="journal article" date="2021" name="Cell">
        <title>Tracing the genetic footprints of vertebrate landing in non-teleost ray-finned fishes.</title>
        <authorList>
            <person name="Bi X."/>
            <person name="Wang K."/>
            <person name="Yang L."/>
            <person name="Pan H."/>
            <person name="Jiang H."/>
            <person name="Wei Q."/>
            <person name="Fang M."/>
            <person name="Yu H."/>
            <person name="Zhu C."/>
            <person name="Cai Y."/>
            <person name="He Y."/>
            <person name="Gan X."/>
            <person name="Zeng H."/>
            <person name="Yu D."/>
            <person name="Zhu Y."/>
            <person name="Jiang H."/>
            <person name="Qiu Q."/>
            <person name="Yang H."/>
            <person name="Zhang Y.E."/>
            <person name="Wang W."/>
            <person name="Zhu M."/>
            <person name="He S."/>
            <person name="Zhang G."/>
        </authorList>
    </citation>
    <scope>NUCLEOTIDE SEQUENCE</scope>
    <source>
        <strain evidence="8">Pddl_001</strain>
    </source>
</reference>
<comment type="similarity">
    <text evidence="3">Belongs to the JUPITER family.</text>
</comment>
<comment type="subcellular location">
    <subcellularLocation>
        <location evidence="2">Cytoplasm</location>
    </subcellularLocation>
    <subcellularLocation>
        <location evidence="1">Nucleus</location>
    </subcellularLocation>
</comment>
<evidence type="ECO:0000256" key="3">
    <source>
        <dbReference type="ARBA" id="ARBA00008329"/>
    </source>
</evidence>
<evidence type="ECO:0000256" key="4">
    <source>
        <dbReference type="ARBA" id="ARBA00022490"/>
    </source>
</evidence>
<keyword evidence="4" id="KW-0963">Cytoplasm</keyword>
<gene>
    <name evidence="8" type="primary">Jpt2_1</name>
    <name evidence="8" type="ORF">GTO93_0014824</name>
</gene>
<keyword evidence="6" id="KW-0539">Nucleus</keyword>
<keyword evidence="5" id="KW-0597">Phosphoprotein</keyword>
<keyword evidence="9" id="KW-1185">Reference proteome</keyword>
<organism evidence="8 9">
    <name type="scientific">Polyodon spathula</name>
    <name type="common">North American paddlefish</name>
    <name type="synonym">Squalus spathula</name>
    <dbReference type="NCBI Taxonomy" id="7913"/>
    <lineage>
        <taxon>Eukaryota</taxon>
        <taxon>Metazoa</taxon>
        <taxon>Chordata</taxon>
        <taxon>Craniata</taxon>
        <taxon>Vertebrata</taxon>
        <taxon>Euteleostomi</taxon>
        <taxon>Actinopterygii</taxon>
        <taxon>Chondrostei</taxon>
        <taxon>Acipenseriformes</taxon>
        <taxon>Polyodontidae</taxon>
        <taxon>Polyodon</taxon>
    </lineage>
</organism>
<comment type="caution">
    <text evidence="8">The sequence shown here is derived from an EMBL/GenBank/DDBJ whole genome shotgun (WGS) entry which is preliminary data.</text>
</comment>
<evidence type="ECO:0000256" key="5">
    <source>
        <dbReference type="ARBA" id="ARBA00022553"/>
    </source>
</evidence>
<dbReference type="PANTHER" id="PTHR34930">
    <property type="entry name" value="GEO05313P1"/>
    <property type="match status" value="1"/>
</dbReference>
<feature type="non-terminal residue" evidence="8">
    <location>
        <position position="1"/>
    </location>
</feature>
<name>A0ABS2XK88_POLSP</name>